<dbReference type="AlphaFoldDB" id="A0A512PHD6"/>
<evidence type="ECO:0000256" key="1">
    <source>
        <dbReference type="SAM" id="MobiDB-lite"/>
    </source>
</evidence>
<sequence>MSLLHPVPDSVDELVCSARRCRQAPAWGLLWNNPKLHTPQRRKVWLACDEHRGQLEEYLGVRDFLRSTVPVEDLPRVVDGAQDADEPAGPSAGGAHP</sequence>
<evidence type="ECO:0000313" key="3">
    <source>
        <dbReference type="Proteomes" id="UP000321798"/>
    </source>
</evidence>
<evidence type="ECO:0008006" key="4">
    <source>
        <dbReference type="Google" id="ProtNLM"/>
    </source>
</evidence>
<proteinExistence type="predicted"/>
<dbReference type="RefSeq" id="WP_146954324.1">
    <property type="nucleotide sequence ID" value="NZ_BAABBJ010000016.1"/>
</dbReference>
<dbReference type="OrthoDB" id="5193525at2"/>
<feature type="region of interest" description="Disordered" evidence="1">
    <location>
        <begin position="76"/>
        <end position="97"/>
    </location>
</feature>
<evidence type="ECO:0000313" key="2">
    <source>
        <dbReference type="EMBL" id="GEP70542.1"/>
    </source>
</evidence>
<organism evidence="2 3">
    <name type="scientific">Cellulomonas soli</name>
    <dbReference type="NCBI Taxonomy" id="931535"/>
    <lineage>
        <taxon>Bacteria</taxon>
        <taxon>Bacillati</taxon>
        <taxon>Actinomycetota</taxon>
        <taxon>Actinomycetes</taxon>
        <taxon>Micrococcales</taxon>
        <taxon>Cellulomonadaceae</taxon>
        <taxon>Cellulomonas</taxon>
    </lineage>
</organism>
<protein>
    <recommendedName>
        <fullName evidence="4">Acetone carboxylase</fullName>
    </recommendedName>
</protein>
<comment type="caution">
    <text evidence="2">The sequence shown here is derived from an EMBL/GenBank/DDBJ whole genome shotgun (WGS) entry which is preliminary data.</text>
</comment>
<keyword evidence="3" id="KW-1185">Reference proteome</keyword>
<accession>A0A512PHD6</accession>
<reference evidence="2 3" key="1">
    <citation type="submission" date="2019-07" db="EMBL/GenBank/DDBJ databases">
        <title>Whole genome shotgun sequence of Cellulomonas soli NBRC 109434.</title>
        <authorList>
            <person name="Hosoyama A."/>
            <person name="Uohara A."/>
            <person name="Ohji S."/>
            <person name="Ichikawa N."/>
        </authorList>
    </citation>
    <scope>NUCLEOTIDE SEQUENCE [LARGE SCALE GENOMIC DNA]</scope>
    <source>
        <strain evidence="2 3">NBRC 109434</strain>
    </source>
</reference>
<dbReference type="Proteomes" id="UP000321798">
    <property type="component" value="Unassembled WGS sequence"/>
</dbReference>
<dbReference type="EMBL" id="BKAL01000014">
    <property type="protein sequence ID" value="GEP70542.1"/>
    <property type="molecule type" value="Genomic_DNA"/>
</dbReference>
<name>A0A512PHD6_9CELL</name>
<gene>
    <name evidence="2" type="ORF">CSO01_32570</name>
</gene>